<evidence type="ECO:0000256" key="1">
    <source>
        <dbReference type="SAM" id="Coils"/>
    </source>
</evidence>
<evidence type="ECO:0000313" key="2">
    <source>
        <dbReference type="EMBL" id="SEK51754.1"/>
    </source>
</evidence>
<keyword evidence="2" id="KW-0282">Flagellum</keyword>
<dbReference type="InterPro" id="IPR031869">
    <property type="entry name" value="YscO-like"/>
</dbReference>
<accession>A0A1H7HNE9</accession>
<dbReference type="InterPro" id="IPR053716">
    <property type="entry name" value="Flag_assembly_chemotaxis_eff"/>
</dbReference>
<reference evidence="3" key="1">
    <citation type="submission" date="2016-10" db="EMBL/GenBank/DDBJ databases">
        <authorList>
            <person name="Varghese N."/>
            <person name="Submissions S."/>
        </authorList>
    </citation>
    <scope>NUCLEOTIDE SEQUENCE [LARGE SCALE GENOMIC DNA]</scope>
    <source>
        <strain evidence="3">DSM 17044</strain>
    </source>
</reference>
<dbReference type="Pfam" id="PF16789">
    <property type="entry name" value="YscO-like"/>
    <property type="match status" value="1"/>
</dbReference>
<proteinExistence type="predicted"/>
<keyword evidence="3" id="KW-1185">Reference proteome</keyword>
<evidence type="ECO:0000313" key="3">
    <source>
        <dbReference type="Proteomes" id="UP000182719"/>
    </source>
</evidence>
<sequence>MPPYRLETLLEMRARAKEEAEQAFSAAIKALEKEKAELKRLEDELARRKAERKAKVMAYLNEVMAKGAGINGMNMMARFEQRLKDEEAQVALDIERQREVVKVAERTVEQRRAQMAEAAKELKAIEKHKENWQKQIKYERQQREELTQEEIGSALFLARQRK</sequence>
<protein>
    <submittedName>
        <fullName evidence="2">Flagellar export protein FliJ</fullName>
    </submittedName>
</protein>
<keyword evidence="2" id="KW-0969">Cilium</keyword>
<name>A0A1H7HNE9_STIAU</name>
<feature type="coiled-coil region" evidence="1">
    <location>
        <begin position="94"/>
        <end position="149"/>
    </location>
</feature>
<dbReference type="OrthoDB" id="5515592at2"/>
<dbReference type="Proteomes" id="UP000182719">
    <property type="component" value="Unassembled WGS sequence"/>
</dbReference>
<dbReference type="AlphaFoldDB" id="A0A1H7HNE9"/>
<keyword evidence="1" id="KW-0175">Coiled coil</keyword>
<gene>
    <name evidence="2" type="ORF">SAMN05444354_101769</name>
</gene>
<keyword evidence="2" id="KW-0966">Cell projection</keyword>
<dbReference type="EMBL" id="FOAP01000001">
    <property type="protein sequence ID" value="SEK51754.1"/>
    <property type="molecule type" value="Genomic_DNA"/>
</dbReference>
<organism evidence="2 3">
    <name type="scientific">Stigmatella aurantiaca</name>
    <dbReference type="NCBI Taxonomy" id="41"/>
    <lineage>
        <taxon>Bacteria</taxon>
        <taxon>Pseudomonadati</taxon>
        <taxon>Myxococcota</taxon>
        <taxon>Myxococcia</taxon>
        <taxon>Myxococcales</taxon>
        <taxon>Cystobacterineae</taxon>
        <taxon>Archangiaceae</taxon>
        <taxon>Stigmatella</taxon>
    </lineage>
</organism>
<dbReference type="RefSeq" id="WP_075004959.1">
    <property type="nucleotide sequence ID" value="NZ_FOAP01000001.1"/>
</dbReference>
<dbReference type="Gene3D" id="1.10.287.1700">
    <property type="match status" value="1"/>
</dbReference>
<feature type="coiled-coil region" evidence="1">
    <location>
        <begin position="6"/>
        <end position="53"/>
    </location>
</feature>